<dbReference type="InterPro" id="IPR018357">
    <property type="entry name" value="Hexapep_transf_CS"/>
</dbReference>
<dbReference type="SUPFAM" id="SSF51161">
    <property type="entry name" value="Trimeric LpxA-like enzymes"/>
    <property type="match status" value="1"/>
</dbReference>
<dbReference type="HOGENOM" id="CLU_051638_3_2_9"/>
<accession>F3UZP9</accession>
<dbReference type="GO" id="GO:0008870">
    <property type="term" value="F:galactoside O-acetyltransferase activity"/>
    <property type="evidence" value="ECO:0007669"/>
    <property type="project" value="TreeGrafter"/>
</dbReference>
<dbReference type="PANTHER" id="PTHR43017:SF1">
    <property type="entry name" value="ACETYLTRANSFERASE YJL218W-RELATED"/>
    <property type="match status" value="1"/>
</dbReference>
<sequence length="243" mass="26751">MLFFPLNFLSSISQPLTKLKDEGFFSYLESLVSHSLACYNKRKKELSMNLEEQQSHILSGAMYNDLTPELVEAREKTVFLTNRYNASFGQPASERQAILKEVLKSVGKNAHFEPTFRCEFGYNISIGDNFYANFDCVMLDGGGIEIGDNVLFGPRVGLYTSNHALDAWERSQGACYAKPIKIGDNVWLGAGVHVNQGVTIGDNSVIGSGSVVTKDIPANVVAAGVPCRVIRPITDQDKSNYQP</sequence>
<dbReference type="Pfam" id="PF12464">
    <property type="entry name" value="Mac"/>
    <property type="match status" value="1"/>
</dbReference>
<gene>
    <name evidence="7" type="primary">lacA2</name>
    <name evidence="7" type="ORF">HMPREF9380_1989</name>
</gene>
<evidence type="ECO:0000313" key="8">
    <source>
        <dbReference type="Proteomes" id="UP000006459"/>
    </source>
</evidence>
<evidence type="ECO:0000256" key="2">
    <source>
        <dbReference type="ARBA" id="ARBA00022679"/>
    </source>
</evidence>
<dbReference type="Pfam" id="PF00132">
    <property type="entry name" value="Hexapep"/>
    <property type="match status" value="1"/>
</dbReference>
<dbReference type="PROSITE" id="PS00101">
    <property type="entry name" value="HEXAPEP_TRANSFERASES"/>
    <property type="match status" value="1"/>
</dbReference>
<protein>
    <recommendedName>
        <fullName evidence="5">Acetyltransferase</fullName>
        <ecNumber evidence="5">2.3.1.-</ecNumber>
    </recommendedName>
</protein>
<keyword evidence="3" id="KW-0677">Repeat</keyword>
<reference evidence="7 8" key="1">
    <citation type="submission" date="2011-03" db="EMBL/GenBank/DDBJ databases">
        <authorList>
            <person name="Muzny D."/>
            <person name="Qin X."/>
            <person name="Deng J."/>
            <person name="Jiang H."/>
            <person name="Liu Y."/>
            <person name="Qu J."/>
            <person name="Song X.-Z."/>
            <person name="Zhang L."/>
            <person name="Thornton R."/>
            <person name="Coyle M."/>
            <person name="Francisco L."/>
            <person name="Jackson L."/>
            <person name="Javaid M."/>
            <person name="Korchina V."/>
            <person name="Kovar C."/>
            <person name="Mata R."/>
            <person name="Mathew T."/>
            <person name="Ngo R."/>
            <person name="Nguyen L."/>
            <person name="Nguyen N."/>
            <person name="Okwuonu G."/>
            <person name="Ongeri F."/>
            <person name="Pham C."/>
            <person name="Simmons D."/>
            <person name="Wilczek-Boney K."/>
            <person name="Hale W."/>
            <person name="Jakkamsetti A."/>
            <person name="Pham P."/>
            <person name="Ruth R."/>
            <person name="San Lucas F."/>
            <person name="Warren J."/>
            <person name="Zhang J."/>
            <person name="Zhao Z."/>
            <person name="Zhou C."/>
            <person name="Zhu D."/>
            <person name="Lee S."/>
            <person name="Bess C."/>
            <person name="Blankenburg K."/>
            <person name="Forbes L."/>
            <person name="Fu Q."/>
            <person name="Gubbala S."/>
            <person name="Hirani K."/>
            <person name="Jayaseelan J.C."/>
            <person name="Lara F."/>
            <person name="Munidasa M."/>
            <person name="Palculict T."/>
            <person name="Patil S."/>
            <person name="Pu L.-L."/>
            <person name="Saada N."/>
            <person name="Tang L."/>
            <person name="Weissenberger G."/>
            <person name="Zhu Y."/>
            <person name="Hemphill L."/>
            <person name="Shang Y."/>
            <person name="Youmans B."/>
            <person name="Ayvaz T."/>
            <person name="Ross M."/>
            <person name="Santibanez J."/>
            <person name="Aqrawi P."/>
            <person name="Gross S."/>
            <person name="Joshi V."/>
            <person name="Fowler G."/>
            <person name="Nazareth L."/>
            <person name="Reid J."/>
            <person name="Worley K."/>
            <person name="Petrosino J."/>
            <person name="Highlander S."/>
            <person name="Gibbs R."/>
        </authorList>
    </citation>
    <scope>NUCLEOTIDE SEQUENCE [LARGE SCALE GENOMIC DNA]</scope>
    <source>
        <strain evidence="7 8">SK49</strain>
    </source>
</reference>
<evidence type="ECO:0000256" key="4">
    <source>
        <dbReference type="ARBA" id="ARBA00023315"/>
    </source>
</evidence>
<dbReference type="Proteomes" id="UP000006459">
    <property type="component" value="Unassembled WGS sequence"/>
</dbReference>
<dbReference type="InterPro" id="IPR011004">
    <property type="entry name" value="Trimer_LpxA-like_sf"/>
</dbReference>
<name>F3UZP9_STRSA</name>
<evidence type="ECO:0000256" key="1">
    <source>
        <dbReference type="ARBA" id="ARBA00007274"/>
    </source>
</evidence>
<dbReference type="InterPro" id="IPR039369">
    <property type="entry name" value="LacA-like"/>
</dbReference>
<dbReference type="Gene3D" id="2.160.10.10">
    <property type="entry name" value="Hexapeptide repeat proteins"/>
    <property type="match status" value="1"/>
</dbReference>
<feature type="domain" description="Maltose/galactoside acetyltransferase" evidence="6">
    <location>
        <begin position="54"/>
        <end position="108"/>
    </location>
</feature>
<proteinExistence type="inferred from homology"/>
<dbReference type="FunFam" id="2.160.10.10:FF:000008">
    <property type="entry name" value="Maltose O-acetyltransferase"/>
    <property type="match status" value="1"/>
</dbReference>
<evidence type="ECO:0000256" key="3">
    <source>
        <dbReference type="ARBA" id="ARBA00022737"/>
    </source>
</evidence>
<dbReference type="PANTHER" id="PTHR43017">
    <property type="entry name" value="GALACTOSIDE O-ACETYLTRANSFERASE"/>
    <property type="match status" value="1"/>
</dbReference>
<dbReference type="InterPro" id="IPR024688">
    <property type="entry name" value="Mac_dom"/>
</dbReference>
<dbReference type="EC" id="2.3.1.-" evidence="5"/>
<dbReference type="CDD" id="cd03357">
    <property type="entry name" value="LbH_MAT_GAT"/>
    <property type="match status" value="1"/>
</dbReference>
<keyword evidence="2 5" id="KW-0808">Transferase</keyword>
<comment type="caution">
    <text evidence="7">The sequence shown here is derived from an EMBL/GenBank/DDBJ whole genome shotgun (WGS) entry which is preliminary data.</text>
</comment>
<dbReference type="eggNOG" id="COG0110">
    <property type="taxonomic scope" value="Bacteria"/>
</dbReference>
<evidence type="ECO:0000313" key="7">
    <source>
        <dbReference type="EMBL" id="EGJ37141.1"/>
    </source>
</evidence>
<dbReference type="PATRIC" id="fig|888808.3.peg.1947"/>
<comment type="similarity">
    <text evidence="1 5">Belongs to the transferase hexapeptide repeat family.</text>
</comment>
<dbReference type="SMART" id="SM01266">
    <property type="entry name" value="Mac"/>
    <property type="match status" value="1"/>
</dbReference>
<organism evidence="7 8">
    <name type="scientific">Streptococcus sanguinis SK49</name>
    <dbReference type="NCBI Taxonomy" id="888808"/>
    <lineage>
        <taxon>Bacteria</taxon>
        <taxon>Bacillati</taxon>
        <taxon>Bacillota</taxon>
        <taxon>Bacilli</taxon>
        <taxon>Lactobacillales</taxon>
        <taxon>Streptococcaceae</taxon>
        <taxon>Streptococcus</taxon>
    </lineage>
</organism>
<evidence type="ECO:0000256" key="5">
    <source>
        <dbReference type="RuleBase" id="RU367021"/>
    </source>
</evidence>
<dbReference type="EMBL" id="AFFO01000015">
    <property type="protein sequence ID" value="EGJ37141.1"/>
    <property type="molecule type" value="Genomic_DNA"/>
</dbReference>
<evidence type="ECO:0000259" key="6">
    <source>
        <dbReference type="SMART" id="SM01266"/>
    </source>
</evidence>
<dbReference type="AlphaFoldDB" id="F3UZP9"/>
<dbReference type="InterPro" id="IPR001451">
    <property type="entry name" value="Hexapep"/>
</dbReference>
<keyword evidence="4 5" id="KW-0012">Acyltransferase</keyword>